<organism evidence="2 3">
    <name type="scientific">Candidatus Methanolliviera hydrocarbonicum</name>
    <dbReference type="NCBI Taxonomy" id="2491085"/>
    <lineage>
        <taxon>Archaea</taxon>
        <taxon>Methanobacteriati</taxon>
        <taxon>Methanobacteriota</taxon>
        <taxon>Candidatus Methanoliparia</taxon>
        <taxon>Candidatus Methanoliparales</taxon>
        <taxon>Candidatus Methanollivieraceae</taxon>
        <taxon>Candidatus Methanolliviera</taxon>
    </lineage>
</organism>
<reference evidence="2 3" key="1">
    <citation type="journal article" date="2019" name="Nat. Microbiol.">
        <title>Wide diversity of methane and short-chain alkane metabolisms in uncultured archaea.</title>
        <authorList>
            <person name="Borrel G."/>
            <person name="Adam P.S."/>
            <person name="McKay L.J."/>
            <person name="Chen L.X."/>
            <person name="Sierra-Garcia I.N."/>
            <person name="Sieber C.M."/>
            <person name="Letourneur Q."/>
            <person name="Ghozlane A."/>
            <person name="Andersen G.L."/>
            <person name="Li W.J."/>
            <person name="Hallam S.J."/>
            <person name="Muyzer G."/>
            <person name="de Oliveira V.M."/>
            <person name="Inskeep W.P."/>
            <person name="Banfield J.F."/>
            <person name="Gribaldo S."/>
        </authorList>
    </citation>
    <scope>NUCLEOTIDE SEQUENCE [LARGE SCALE GENOMIC DNA]</scope>
    <source>
        <strain evidence="2">NM1b</strain>
    </source>
</reference>
<evidence type="ECO:0000313" key="3">
    <source>
        <dbReference type="Proteomes" id="UP000320766"/>
    </source>
</evidence>
<dbReference type="InterPro" id="IPR003847">
    <property type="entry name" value="Put_antitoxin"/>
</dbReference>
<dbReference type="EMBL" id="RXIL01000086">
    <property type="protein sequence ID" value="RZN69128.1"/>
    <property type="molecule type" value="Genomic_DNA"/>
</dbReference>
<evidence type="ECO:0000256" key="1">
    <source>
        <dbReference type="ARBA" id="ARBA00022649"/>
    </source>
</evidence>
<dbReference type="AlphaFoldDB" id="A0A520KWE8"/>
<dbReference type="Proteomes" id="UP000320766">
    <property type="component" value="Unassembled WGS sequence"/>
</dbReference>
<evidence type="ECO:0000313" key="2">
    <source>
        <dbReference type="EMBL" id="RZN69128.1"/>
    </source>
</evidence>
<sequence length="102" mass="11338">MTKQIGISDEVYQELKGMKKGDLDSFTKVIESLLTGDAVLNEINKHFKSLEALMPNLERPLEYIRAGCVQFYQLPMGDQVDKKGDVSVLVATLFDEAMGLIG</sequence>
<protein>
    <submittedName>
        <fullName evidence="2">Uncharacterized protein</fullName>
    </submittedName>
</protein>
<dbReference type="Pfam" id="PF02697">
    <property type="entry name" value="VAPB_antitox"/>
    <property type="match status" value="1"/>
</dbReference>
<gene>
    <name evidence="2" type="ORF">EF807_04875</name>
</gene>
<keyword evidence="1" id="KW-1277">Toxin-antitoxin system</keyword>
<name>A0A520KWE8_9EURY</name>
<comment type="caution">
    <text evidence="2">The sequence shown here is derived from an EMBL/GenBank/DDBJ whole genome shotgun (WGS) entry which is preliminary data.</text>
</comment>
<accession>A0A520KWE8</accession>
<proteinExistence type="predicted"/>